<evidence type="ECO:0000256" key="6">
    <source>
        <dbReference type="ARBA" id="ARBA00022692"/>
    </source>
</evidence>
<evidence type="ECO:0000256" key="13">
    <source>
        <dbReference type="ARBA" id="ARBA00023180"/>
    </source>
</evidence>
<proteinExistence type="predicted"/>
<evidence type="ECO:0000256" key="4">
    <source>
        <dbReference type="ARBA" id="ARBA00022475"/>
    </source>
</evidence>
<keyword evidence="7" id="KW-0732">Signal</keyword>
<reference evidence="15 16" key="1">
    <citation type="submission" date="2024-05" db="EMBL/GenBank/DDBJ databases">
        <authorList>
            <person name="Wallberg A."/>
        </authorList>
    </citation>
    <scope>NUCLEOTIDE SEQUENCE [LARGE SCALE GENOMIC DNA]</scope>
</reference>
<keyword evidence="12" id="KW-0675">Receptor</keyword>
<dbReference type="GO" id="GO:0004714">
    <property type="term" value="F:transmembrane receptor protein tyrosine kinase activity"/>
    <property type="evidence" value="ECO:0007669"/>
    <property type="project" value="TreeGrafter"/>
</dbReference>
<evidence type="ECO:0000256" key="5">
    <source>
        <dbReference type="ARBA" id="ARBA00022553"/>
    </source>
</evidence>
<comment type="caution">
    <text evidence="15">The sequence shown here is derived from an EMBL/GenBank/DDBJ whole genome shotgun (WGS) entry which is preliminary data.</text>
</comment>
<evidence type="ECO:0000256" key="1">
    <source>
        <dbReference type="ARBA" id="ARBA00004162"/>
    </source>
</evidence>
<sequence>QPYYGMNHEEVVTFLKDGGLLPCPEHCTQEVYGLIKWCWQRRIHDRPPFTVLGQLLSDLNLGRKIHVPSFSPTPGSSAPTTPRPCSCAPPDPTTALLATANC</sequence>
<dbReference type="Proteomes" id="UP001497623">
    <property type="component" value="Unassembled WGS sequence"/>
</dbReference>
<keyword evidence="11" id="KW-0472">Membrane</keyword>
<keyword evidence="16" id="KW-1185">Reference proteome</keyword>
<evidence type="ECO:0000259" key="14">
    <source>
        <dbReference type="Pfam" id="PF07714"/>
    </source>
</evidence>
<keyword evidence="13" id="KW-0325">Glycoprotein</keyword>
<dbReference type="InterPro" id="IPR011009">
    <property type="entry name" value="Kinase-like_dom_sf"/>
</dbReference>
<dbReference type="Pfam" id="PF07714">
    <property type="entry name" value="PK_Tyr_Ser-Thr"/>
    <property type="match status" value="1"/>
</dbReference>
<dbReference type="GO" id="GO:0005524">
    <property type="term" value="F:ATP binding"/>
    <property type="evidence" value="ECO:0007669"/>
    <property type="project" value="UniProtKB-KW"/>
</dbReference>
<dbReference type="InterPro" id="IPR001245">
    <property type="entry name" value="Ser-Thr/Tyr_kinase_cat_dom"/>
</dbReference>
<evidence type="ECO:0000313" key="15">
    <source>
        <dbReference type="EMBL" id="CAL4141509.1"/>
    </source>
</evidence>
<evidence type="ECO:0000256" key="8">
    <source>
        <dbReference type="ARBA" id="ARBA00022741"/>
    </source>
</evidence>
<dbReference type="GO" id="GO:0017147">
    <property type="term" value="F:Wnt-protein binding"/>
    <property type="evidence" value="ECO:0007669"/>
    <property type="project" value="TreeGrafter"/>
</dbReference>
<dbReference type="PANTHER" id="PTHR24416:SF317">
    <property type="entry name" value="MUSCLE, SKELETAL RECEPTOR TYROSINE-PROTEIN KINASE"/>
    <property type="match status" value="1"/>
</dbReference>
<comment type="subcellular location">
    <subcellularLocation>
        <location evidence="1">Cell membrane</location>
        <topology evidence="1">Single-pass membrane protein</topology>
    </subcellularLocation>
    <subcellularLocation>
        <location evidence="2">Membrane</location>
        <topology evidence="2">Single-pass type I membrane protein</topology>
    </subcellularLocation>
</comment>
<gene>
    <name evidence="15" type="ORF">MNOR_LOCUS28872</name>
</gene>
<keyword evidence="8" id="KW-0547">Nucleotide-binding</keyword>
<dbReference type="SUPFAM" id="SSF56112">
    <property type="entry name" value="Protein kinase-like (PK-like)"/>
    <property type="match status" value="1"/>
</dbReference>
<feature type="domain" description="Serine-threonine/tyrosine-protein kinase catalytic" evidence="14">
    <location>
        <begin position="1"/>
        <end position="53"/>
    </location>
</feature>
<dbReference type="GO" id="GO:0043235">
    <property type="term" value="C:receptor complex"/>
    <property type="evidence" value="ECO:0007669"/>
    <property type="project" value="TreeGrafter"/>
</dbReference>
<keyword evidence="10" id="KW-1133">Transmembrane helix</keyword>
<dbReference type="PANTHER" id="PTHR24416">
    <property type="entry name" value="TYROSINE-PROTEIN KINASE RECEPTOR"/>
    <property type="match status" value="1"/>
</dbReference>
<dbReference type="EMBL" id="CAXKWB010032574">
    <property type="protein sequence ID" value="CAL4141509.1"/>
    <property type="molecule type" value="Genomic_DNA"/>
</dbReference>
<keyword evidence="5" id="KW-0597">Phosphoprotein</keyword>
<dbReference type="GO" id="GO:0007169">
    <property type="term" value="P:cell surface receptor protein tyrosine kinase signaling pathway"/>
    <property type="evidence" value="ECO:0007669"/>
    <property type="project" value="TreeGrafter"/>
</dbReference>
<dbReference type="AlphaFoldDB" id="A0AAV2RUP4"/>
<evidence type="ECO:0000256" key="12">
    <source>
        <dbReference type="ARBA" id="ARBA00023170"/>
    </source>
</evidence>
<keyword evidence="6" id="KW-0812">Transmembrane</keyword>
<evidence type="ECO:0000256" key="3">
    <source>
        <dbReference type="ARBA" id="ARBA00022473"/>
    </source>
</evidence>
<feature type="non-terminal residue" evidence="15">
    <location>
        <position position="1"/>
    </location>
</feature>
<evidence type="ECO:0000256" key="7">
    <source>
        <dbReference type="ARBA" id="ARBA00022729"/>
    </source>
</evidence>
<keyword evidence="4" id="KW-1003">Cell membrane</keyword>
<keyword evidence="3" id="KW-0217">Developmental protein</keyword>
<name>A0AAV2RUP4_MEGNR</name>
<dbReference type="GO" id="GO:0005886">
    <property type="term" value="C:plasma membrane"/>
    <property type="evidence" value="ECO:0007669"/>
    <property type="project" value="UniProtKB-SubCell"/>
</dbReference>
<evidence type="ECO:0000256" key="10">
    <source>
        <dbReference type="ARBA" id="ARBA00022989"/>
    </source>
</evidence>
<keyword evidence="9" id="KW-0067">ATP-binding</keyword>
<accession>A0AAV2RUP4</accession>
<dbReference type="InterPro" id="IPR050122">
    <property type="entry name" value="RTK"/>
</dbReference>
<protein>
    <recommendedName>
        <fullName evidence="14">Serine-threonine/tyrosine-protein kinase catalytic domain-containing protein</fullName>
    </recommendedName>
</protein>
<organism evidence="15 16">
    <name type="scientific">Meganyctiphanes norvegica</name>
    <name type="common">Northern krill</name>
    <name type="synonym">Thysanopoda norvegica</name>
    <dbReference type="NCBI Taxonomy" id="48144"/>
    <lineage>
        <taxon>Eukaryota</taxon>
        <taxon>Metazoa</taxon>
        <taxon>Ecdysozoa</taxon>
        <taxon>Arthropoda</taxon>
        <taxon>Crustacea</taxon>
        <taxon>Multicrustacea</taxon>
        <taxon>Malacostraca</taxon>
        <taxon>Eumalacostraca</taxon>
        <taxon>Eucarida</taxon>
        <taxon>Euphausiacea</taxon>
        <taxon>Euphausiidae</taxon>
        <taxon>Meganyctiphanes</taxon>
    </lineage>
</organism>
<dbReference type="Gene3D" id="1.10.510.10">
    <property type="entry name" value="Transferase(Phosphotransferase) domain 1"/>
    <property type="match status" value="1"/>
</dbReference>
<evidence type="ECO:0000256" key="9">
    <source>
        <dbReference type="ARBA" id="ARBA00022840"/>
    </source>
</evidence>
<evidence type="ECO:0000256" key="11">
    <source>
        <dbReference type="ARBA" id="ARBA00023136"/>
    </source>
</evidence>
<evidence type="ECO:0000256" key="2">
    <source>
        <dbReference type="ARBA" id="ARBA00004479"/>
    </source>
</evidence>
<evidence type="ECO:0000313" key="16">
    <source>
        <dbReference type="Proteomes" id="UP001497623"/>
    </source>
</evidence>